<dbReference type="Pfam" id="PF06114">
    <property type="entry name" value="Peptidase_M78"/>
    <property type="match status" value="1"/>
</dbReference>
<organism evidence="2 3">
    <name type="scientific">Asaccharospora irregularis DSM 2635</name>
    <dbReference type="NCBI Taxonomy" id="1121321"/>
    <lineage>
        <taxon>Bacteria</taxon>
        <taxon>Bacillati</taxon>
        <taxon>Bacillota</taxon>
        <taxon>Clostridia</taxon>
        <taxon>Peptostreptococcales</taxon>
        <taxon>Peptostreptococcaceae</taxon>
        <taxon>Asaccharospora</taxon>
    </lineage>
</organism>
<dbReference type="EMBL" id="FQWX01000001">
    <property type="protein sequence ID" value="SHG41011.1"/>
    <property type="molecule type" value="Genomic_DNA"/>
</dbReference>
<dbReference type="Gene3D" id="1.10.10.2910">
    <property type="match status" value="1"/>
</dbReference>
<dbReference type="RefSeq" id="WP_073123315.1">
    <property type="nucleotide sequence ID" value="NZ_BAABCH010000027.1"/>
</dbReference>
<name>A0A1M5JKF6_9FIRM</name>
<evidence type="ECO:0000313" key="2">
    <source>
        <dbReference type="EMBL" id="SHG41011.1"/>
    </source>
</evidence>
<evidence type="ECO:0000313" key="3">
    <source>
        <dbReference type="Proteomes" id="UP000243255"/>
    </source>
</evidence>
<reference evidence="3" key="1">
    <citation type="submission" date="2016-11" db="EMBL/GenBank/DDBJ databases">
        <authorList>
            <person name="Varghese N."/>
            <person name="Submissions S."/>
        </authorList>
    </citation>
    <scope>NUCLEOTIDE SEQUENCE [LARGE SCALE GENOMIC DNA]</scope>
    <source>
        <strain evidence="3">DSM 2635</strain>
    </source>
</reference>
<proteinExistence type="predicted"/>
<gene>
    <name evidence="2" type="ORF">SAMN04488530_101188</name>
</gene>
<sequence length="271" mass="31966">MSNNKLDSKTIDEIKAKARKKLNEYSKLNDVIGGQIFNILELENKVLYYPIEDEEVWGFSEKIKGKSFVWINTAIPYDKQVFAAAHELYHLWFYDEGEVILKTNVEEIENSVKISENELKANRFAAEFLINEELLLQEMRTYNVDKNKIDIKEIFVLSNLFTVPYKTMVKRLYELKLINQKRYNELIELSNVEVEIWRNRLGLSIPTRNNKIGLSNLVDRSMELYEEKKITKEKLEYLLELAGLNLEDMGIKYEETYIPPTDEELDAIMEE</sequence>
<feature type="domain" description="IrrE N-terminal-like" evidence="1">
    <location>
        <begin position="45"/>
        <end position="172"/>
    </location>
</feature>
<keyword evidence="3" id="KW-1185">Reference proteome</keyword>
<evidence type="ECO:0000259" key="1">
    <source>
        <dbReference type="Pfam" id="PF06114"/>
    </source>
</evidence>
<dbReference type="STRING" id="1121321.SAMN04488530_101188"/>
<dbReference type="InterPro" id="IPR010359">
    <property type="entry name" value="IrrE_HExxH"/>
</dbReference>
<dbReference type="PANTHER" id="PTHR43236:SF1">
    <property type="entry name" value="BLL7220 PROTEIN"/>
    <property type="match status" value="1"/>
</dbReference>
<accession>A0A1M5JKF6</accession>
<dbReference type="PANTHER" id="PTHR43236">
    <property type="entry name" value="ANTITOXIN HIGA1"/>
    <property type="match status" value="1"/>
</dbReference>
<dbReference type="OrthoDB" id="42613at2"/>
<dbReference type="Proteomes" id="UP000243255">
    <property type="component" value="Unassembled WGS sequence"/>
</dbReference>
<dbReference type="AlphaFoldDB" id="A0A1M5JKF6"/>
<protein>
    <recommendedName>
        <fullName evidence="1">IrrE N-terminal-like domain-containing protein</fullName>
    </recommendedName>
</protein>
<dbReference type="InterPro" id="IPR052345">
    <property type="entry name" value="Rad_response_metalloprotease"/>
</dbReference>